<comment type="caution">
    <text evidence="2">The sequence shown here is derived from an EMBL/GenBank/DDBJ whole genome shotgun (WGS) entry which is preliminary data.</text>
</comment>
<dbReference type="GO" id="GO:0016787">
    <property type="term" value="F:hydrolase activity"/>
    <property type="evidence" value="ECO:0007669"/>
    <property type="project" value="InterPro"/>
</dbReference>
<feature type="domain" description="Dienelactone hydrolase" evidence="1">
    <location>
        <begin position="39"/>
        <end position="267"/>
    </location>
</feature>
<dbReference type="AlphaFoldDB" id="A0A2B8T2R6"/>
<dbReference type="InterPro" id="IPR002925">
    <property type="entry name" value="Dienelactn_hydro"/>
</dbReference>
<dbReference type="InterPro" id="IPR029058">
    <property type="entry name" value="AB_hydrolase_fold"/>
</dbReference>
<sequence length="286" mass="32398">MLEYDRNLPLDFQEVSSVVYNSHTVKDINYLSPCGRTVPAYLVVPKTSTPSPAVIFMHPGQGNRKTFLPEAEKLALNGVFSLLIDAPLVRDTAPKAPSTEQELHYMVEAMTDIQKYIQTILDIRRGIDLLSTFNNVDSKQIAYIGHSLGATWGGVLAGVEKRIKTYILMAGFSSVSMWHKTSDHPLAVLIRNMLSEEKFHSFISALEPLDAIHYIDKAVPASLFFQFAYNDEFVSRDQANSFYTNANLPKEIIWYETDHLFTACDTASEDRIKWLFKNLNLKLNKQ</sequence>
<dbReference type="InterPro" id="IPR050261">
    <property type="entry name" value="FrsA_esterase"/>
</dbReference>
<protein>
    <recommendedName>
        <fullName evidence="1">Dienelactone hydrolase domain-containing protein</fullName>
    </recommendedName>
</protein>
<dbReference type="EMBL" id="NUJQ01000043">
    <property type="protein sequence ID" value="PGQ05798.1"/>
    <property type="molecule type" value="Genomic_DNA"/>
</dbReference>
<dbReference type="Gene3D" id="3.40.50.1820">
    <property type="entry name" value="alpha/beta hydrolase"/>
    <property type="match status" value="1"/>
</dbReference>
<dbReference type="SUPFAM" id="SSF53474">
    <property type="entry name" value="alpha/beta-Hydrolases"/>
    <property type="match status" value="1"/>
</dbReference>
<evidence type="ECO:0000259" key="1">
    <source>
        <dbReference type="Pfam" id="PF01738"/>
    </source>
</evidence>
<reference evidence="2 3" key="1">
    <citation type="submission" date="2017-09" db="EMBL/GenBank/DDBJ databases">
        <title>Large-scale bioinformatics analysis of Bacillus genomes uncovers conserved roles of natural products in bacterial physiology.</title>
        <authorList>
            <consortium name="Agbiome Team Llc"/>
            <person name="Bleich R.M."/>
            <person name="Grubbs K.J."/>
            <person name="Santa Maria K.C."/>
            <person name="Allen S.E."/>
            <person name="Farag S."/>
            <person name="Shank E.A."/>
            <person name="Bowers A."/>
        </authorList>
    </citation>
    <scope>NUCLEOTIDE SEQUENCE [LARGE SCALE GENOMIC DNA]</scope>
    <source>
        <strain evidence="2 3">AFS046104</strain>
    </source>
</reference>
<dbReference type="Proteomes" id="UP000221438">
    <property type="component" value="Unassembled WGS sequence"/>
</dbReference>
<evidence type="ECO:0000313" key="2">
    <source>
        <dbReference type="EMBL" id="PGQ05798.1"/>
    </source>
</evidence>
<dbReference type="Pfam" id="PF01738">
    <property type="entry name" value="DLH"/>
    <property type="match status" value="1"/>
</dbReference>
<organism evidence="2 3">
    <name type="scientific">Bacillus cereus</name>
    <dbReference type="NCBI Taxonomy" id="1396"/>
    <lineage>
        <taxon>Bacteria</taxon>
        <taxon>Bacillati</taxon>
        <taxon>Bacillota</taxon>
        <taxon>Bacilli</taxon>
        <taxon>Bacillales</taxon>
        <taxon>Bacillaceae</taxon>
        <taxon>Bacillus</taxon>
        <taxon>Bacillus cereus group</taxon>
    </lineage>
</organism>
<name>A0A2B8T2R6_BACCE</name>
<accession>A0A2B8T2R6</accession>
<gene>
    <name evidence="2" type="ORF">COA08_24915</name>
</gene>
<dbReference type="PANTHER" id="PTHR22946">
    <property type="entry name" value="DIENELACTONE HYDROLASE DOMAIN-CONTAINING PROTEIN-RELATED"/>
    <property type="match status" value="1"/>
</dbReference>
<dbReference type="PANTHER" id="PTHR22946:SF0">
    <property type="entry name" value="DIENELACTONE HYDROLASE DOMAIN-CONTAINING PROTEIN"/>
    <property type="match status" value="1"/>
</dbReference>
<dbReference type="RefSeq" id="WP_097833335.1">
    <property type="nucleotide sequence ID" value="NZ_NTUE01000076.1"/>
</dbReference>
<evidence type="ECO:0000313" key="3">
    <source>
        <dbReference type="Proteomes" id="UP000221438"/>
    </source>
</evidence>
<proteinExistence type="predicted"/>